<name>A0A3S9UU52_9BACL</name>
<evidence type="ECO:0000313" key="9">
    <source>
        <dbReference type="EMBL" id="AZS13852.1"/>
    </source>
</evidence>
<keyword evidence="6 8" id="KW-1133">Transmembrane helix</keyword>
<feature type="transmembrane region" description="Helical" evidence="8">
    <location>
        <begin position="195"/>
        <end position="214"/>
    </location>
</feature>
<feature type="transmembrane region" description="Helical" evidence="8">
    <location>
        <begin position="434"/>
        <end position="451"/>
    </location>
</feature>
<protein>
    <submittedName>
        <fullName evidence="9">C4-dicarboxylate ABC transporter</fullName>
    </submittedName>
</protein>
<comment type="similarity">
    <text evidence="2">Belongs to the DcuC/DcuD transporter (TC 2.A.61) family.</text>
</comment>
<keyword evidence="4" id="KW-1003">Cell membrane</keyword>
<dbReference type="PANTHER" id="PTHR42002">
    <property type="entry name" value="ANAEROBIC C4-DICARBOXYLATE TRANSPORTER DCUC-RELATED"/>
    <property type="match status" value="1"/>
</dbReference>
<evidence type="ECO:0000256" key="3">
    <source>
        <dbReference type="ARBA" id="ARBA00022448"/>
    </source>
</evidence>
<evidence type="ECO:0000256" key="5">
    <source>
        <dbReference type="ARBA" id="ARBA00022692"/>
    </source>
</evidence>
<keyword evidence="10" id="KW-1185">Reference proteome</keyword>
<dbReference type="NCBIfam" id="NF037994">
    <property type="entry name" value="DcuC_1"/>
    <property type="match status" value="1"/>
</dbReference>
<dbReference type="Pfam" id="PF03606">
    <property type="entry name" value="DcuC"/>
    <property type="match status" value="1"/>
</dbReference>
<dbReference type="GO" id="GO:0005886">
    <property type="term" value="C:plasma membrane"/>
    <property type="evidence" value="ECO:0007669"/>
    <property type="project" value="UniProtKB-SubCell"/>
</dbReference>
<organism evidence="9 10">
    <name type="scientific">Paenibacillus lutimineralis</name>
    <dbReference type="NCBI Taxonomy" id="2707005"/>
    <lineage>
        <taxon>Bacteria</taxon>
        <taxon>Bacillati</taxon>
        <taxon>Bacillota</taxon>
        <taxon>Bacilli</taxon>
        <taxon>Bacillales</taxon>
        <taxon>Paenibacillaceae</taxon>
        <taxon>Paenibacillus</taxon>
    </lineage>
</organism>
<feature type="transmembrane region" description="Helical" evidence="8">
    <location>
        <begin position="343"/>
        <end position="364"/>
    </location>
</feature>
<evidence type="ECO:0000256" key="8">
    <source>
        <dbReference type="SAM" id="Phobius"/>
    </source>
</evidence>
<feature type="transmembrane region" description="Helical" evidence="8">
    <location>
        <begin position="68"/>
        <end position="92"/>
    </location>
</feature>
<keyword evidence="7 8" id="KW-0472">Membrane</keyword>
<reference evidence="10" key="1">
    <citation type="submission" date="2018-12" db="EMBL/GenBank/DDBJ databases">
        <title>Complete genome sequence of Paenibacillus sp. MBLB1234.</title>
        <authorList>
            <person name="Nam Y.-D."/>
            <person name="Kang J."/>
            <person name="Chung W.-H."/>
            <person name="Park Y.S."/>
        </authorList>
    </citation>
    <scope>NUCLEOTIDE SEQUENCE [LARGE SCALE GENOMIC DNA]</scope>
    <source>
        <strain evidence="10">MBLB1234</strain>
    </source>
</reference>
<dbReference type="RefSeq" id="WP_126995931.1">
    <property type="nucleotide sequence ID" value="NZ_CP034346.1"/>
</dbReference>
<dbReference type="OrthoDB" id="1674075at2"/>
<proteinExistence type="inferred from homology"/>
<accession>A0A3S9UU52</accession>
<evidence type="ECO:0000256" key="2">
    <source>
        <dbReference type="ARBA" id="ARBA00005275"/>
    </source>
</evidence>
<sequence length="452" mass="48260">MVELIFGLVVIVLAGWMIYKKVNATVALFIAGILLLFGAAFMGHPVLPEETTTGSIWLDPIKSITQSFVNNLGNIGMTIMVLFGFSSYMTQIGANEVTVRTLMKPLSGIKSVYVLVPVIFIVGNLLSLVVPSASSLAVLLMATLYPVLKRIGMSALTAGAVIATTATIIPTPLGADNVIAAETFGIDLMDYVLKYHAAISIPTLILMTIAHYFWQKYLDKKNPETDDIDESKLTALREDLPPAFYGILPILPLILITVFGIFIKSIKIGLVEITFISLIVTVIIEIIRKRKIQQVFDELMVFFKGMGNGLAMVVALLVAASLMVDGLKALGIIDMLTNSVKDVNGAGMILMFAFSGITALIGLISGGGLAVFYASVGLLPDIAHNVGINGVMLAIPMQLIANLVRSVSPVAAVIIVVCSIIGKSPMAVVKRTSVPIIVGIISTLVLSYVMFS</sequence>
<dbReference type="NCBIfam" id="TIGR00771">
    <property type="entry name" value="DcuC"/>
    <property type="match status" value="1"/>
</dbReference>
<dbReference type="GO" id="GO:0015556">
    <property type="term" value="F:C4-dicarboxylate transmembrane transporter activity"/>
    <property type="evidence" value="ECO:0007669"/>
    <property type="project" value="InterPro"/>
</dbReference>
<feature type="transmembrane region" description="Helical" evidence="8">
    <location>
        <begin position="403"/>
        <end position="422"/>
    </location>
</feature>
<keyword evidence="5 8" id="KW-0812">Transmembrane</keyword>
<evidence type="ECO:0000256" key="4">
    <source>
        <dbReference type="ARBA" id="ARBA00022475"/>
    </source>
</evidence>
<evidence type="ECO:0000256" key="6">
    <source>
        <dbReference type="ARBA" id="ARBA00022989"/>
    </source>
</evidence>
<feature type="transmembrane region" description="Helical" evidence="8">
    <location>
        <begin position="242"/>
        <end position="262"/>
    </location>
</feature>
<keyword evidence="3" id="KW-0813">Transport</keyword>
<feature type="transmembrane region" description="Helical" evidence="8">
    <location>
        <begin position="112"/>
        <end position="142"/>
    </location>
</feature>
<dbReference type="InterPro" id="IPR004669">
    <property type="entry name" value="C4_dicarb_anaerob_car"/>
</dbReference>
<dbReference type="AlphaFoldDB" id="A0A3S9UU52"/>
<dbReference type="KEGG" id="plut:EI981_04885"/>
<evidence type="ECO:0000313" key="10">
    <source>
        <dbReference type="Proteomes" id="UP000270678"/>
    </source>
</evidence>
<dbReference type="EMBL" id="CP034346">
    <property type="protein sequence ID" value="AZS13852.1"/>
    <property type="molecule type" value="Genomic_DNA"/>
</dbReference>
<feature type="transmembrane region" description="Helical" evidence="8">
    <location>
        <begin position="299"/>
        <end position="323"/>
    </location>
</feature>
<dbReference type="InterPro" id="IPR018385">
    <property type="entry name" value="C4_dicarb_anaerob_car-like"/>
</dbReference>
<evidence type="ECO:0000256" key="1">
    <source>
        <dbReference type="ARBA" id="ARBA00004651"/>
    </source>
</evidence>
<feature type="transmembrane region" description="Helical" evidence="8">
    <location>
        <begin position="24"/>
        <end position="47"/>
    </location>
</feature>
<feature type="transmembrane region" description="Helical" evidence="8">
    <location>
        <begin position="154"/>
        <end position="175"/>
    </location>
</feature>
<dbReference type="PANTHER" id="PTHR42002:SF2">
    <property type="entry name" value="ANAEROBIC C4-DICARBOXYLATE TRANSPORTER DCUC-RELATED"/>
    <property type="match status" value="1"/>
</dbReference>
<feature type="transmembrane region" description="Helical" evidence="8">
    <location>
        <begin position="268"/>
        <end position="287"/>
    </location>
</feature>
<evidence type="ECO:0000256" key="7">
    <source>
        <dbReference type="ARBA" id="ARBA00023136"/>
    </source>
</evidence>
<gene>
    <name evidence="9" type="ORF">EI981_04885</name>
</gene>
<comment type="subcellular location">
    <subcellularLocation>
        <location evidence="1">Cell membrane</location>
        <topology evidence="1">Multi-pass membrane protein</topology>
    </subcellularLocation>
</comment>
<dbReference type="Proteomes" id="UP000270678">
    <property type="component" value="Chromosome"/>
</dbReference>